<protein>
    <submittedName>
        <fullName evidence="3">Uncharacterized protein LOC106058071 isoform X2</fullName>
    </submittedName>
</protein>
<accession>A0A9W2ZFZ3</accession>
<feature type="signal peptide" evidence="1">
    <location>
        <begin position="1"/>
        <end position="21"/>
    </location>
</feature>
<evidence type="ECO:0000256" key="1">
    <source>
        <dbReference type="SAM" id="SignalP"/>
    </source>
</evidence>
<dbReference type="RefSeq" id="XP_055873864.1">
    <property type="nucleotide sequence ID" value="XM_056017889.1"/>
</dbReference>
<sequence>MKLGIILRVIFLLFNIPLTQEVSSGAWTTWSEWECNLNCYNPRMLRKRNCTDPNVTEAIVYCIGHNQEHSQATCKVICPKECRKFYYGKNCQGKCKIKCHGEDCQERVNGTCFIAEEKMLPSPAWLLLLTIPISLLMIMWLRSRRVEVPDVATASKVYNDRDSKESKESLMARLSTQLRTGSRQMIRQMISMDKLSTHSEERLYMDDEVNGSSV</sequence>
<keyword evidence="2" id="KW-1185">Reference proteome</keyword>
<dbReference type="GeneID" id="106058071"/>
<reference evidence="3" key="1">
    <citation type="submission" date="2025-08" db="UniProtKB">
        <authorList>
            <consortium name="RefSeq"/>
        </authorList>
    </citation>
    <scope>IDENTIFICATION</scope>
</reference>
<gene>
    <name evidence="3" type="primary">LOC106058071</name>
</gene>
<keyword evidence="1" id="KW-0732">Signal</keyword>
<proteinExistence type="predicted"/>
<organism evidence="2 3">
    <name type="scientific">Biomphalaria glabrata</name>
    <name type="common">Bloodfluke planorb</name>
    <name type="synonym">Freshwater snail</name>
    <dbReference type="NCBI Taxonomy" id="6526"/>
    <lineage>
        <taxon>Eukaryota</taxon>
        <taxon>Metazoa</taxon>
        <taxon>Spiralia</taxon>
        <taxon>Lophotrochozoa</taxon>
        <taxon>Mollusca</taxon>
        <taxon>Gastropoda</taxon>
        <taxon>Heterobranchia</taxon>
        <taxon>Euthyneura</taxon>
        <taxon>Panpulmonata</taxon>
        <taxon>Hygrophila</taxon>
        <taxon>Lymnaeoidea</taxon>
        <taxon>Planorbidae</taxon>
        <taxon>Biomphalaria</taxon>
    </lineage>
</organism>
<dbReference type="AlphaFoldDB" id="A0A9W2ZFZ3"/>
<dbReference type="Proteomes" id="UP001165740">
    <property type="component" value="Chromosome 18"/>
</dbReference>
<feature type="chain" id="PRO_5040967192" evidence="1">
    <location>
        <begin position="22"/>
        <end position="214"/>
    </location>
</feature>
<name>A0A9W2ZFZ3_BIOGL</name>
<evidence type="ECO:0000313" key="2">
    <source>
        <dbReference type="Proteomes" id="UP001165740"/>
    </source>
</evidence>
<evidence type="ECO:0000313" key="3">
    <source>
        <dbReference type="RefSeq" id="XP_055873864.1"/>
    </source>
</evidence>